<sequence>MLTPEYLQDATDGAEKIASQMHRNIMDKIIARMMSRIGRGEDYLLTATDKWQIMVLQDAGELLEDIQKEIADKTKKQLPEIKAAFQDAGIEALKWDHAIYEAVGLNPPPLAQSPTLIRILERDYAATEKMWRNFTRTTAEESQRIFINEMDNAYRNVVSGAVSYTEAVKEVLDKVTENGVKVTYPTQRKLSIEAATMMIVRTGIGQAAADISIKRMEEMEWDTILVSAHLGARTGDGGMNPTNHLWWQGRFYSRTGKDKRYPDFRETTGYGTGEGLCGWNCRHSFGTGDGINNPFDIDSIKKADNYKAESLQKRQRILERRIRNSKGDLQNIQTAINSCRDEKLKFELQNKYDRKADTLARQKKEYSKFCKANGLKEYAERLKVANWHRSESVKAMQGAKRYQAAKGE</sequence>
<reference evidence="1 2" key="1">
    <citation type="submission" date="2018-08" db="EMBL/GenBank/DDBJ databases">
        <title>A genome reference for cultivated species of the human gut microbiota.</title>
        <authorList>
            <person name="Zou Y."/>
            <person name="Xue W."/>
            <person name="Luo G."/>
        </authorList>
    </citation>
    <scope>NUCLEOTIDE SEQUENCE [LARGE SCALE GENOMIC DNA]</scope>
    <source>
        <strain evidence="1 2">AM23-3</strain>
    </source>
</reference>
<dbReference type="AlphaFoldDB" id="A0A414QMN0"/>
<proteinExistence type="predicted"/>
<accession>A0A414QMN0</accession>
<gene>
    <name evidence="1" type="ORF">DW656_12190</name>
</gene>
<dbReference type="EMBL" id="QRHO01000018">
    <property type="protein sequence ID" value="RHF82038.1"/>
    <property type="molecule type" value="Genomic_DNA"/>
</dbReference>
<organism evidence="1 2">
    <name type="scientific">Coprococcus comes</name>
    <dbReference type="NCBI Taxonomy" id="410072"/>
    <lineage>
        <taxon>Bacteria</taxon>
        <taxon>Bacillati</taxon>
        <taxon>Bacillota</taxon>
        <taxon>Clostridia</taxon>
        <taxon>Lachnospirales</taxon>
        <taxon>Lachnospiraceae</taxon>
        <taxon>Coprococcus</taxon>
    </lineage>
</organism>
<dbReference type="RefSeq" id="WP_118199333.1">
    <property type="nucleotide sequence ID" value="NZ_QRHO01000018.1"/>
</dbReference>
<evidence type="ECO:0000313" key="2">
    <source>
        <dbReference type="Proteomes" id="UP000284579"/>
    </source>
</evidence>
<dbReference type="Proteomes" id="UP000284579">
    <property type="component" value="Unassembled WGS sequence"/>
</dbReference>
<protein>
    <submittedName>
        <fullName evidence="1">Phage capsid protein</fullName>
    </submittedName>
</protein>
<comment type="caution">
    <text evidence="1">The sequence shown here is derived from an EMBL/GenBank/DDBJ whole genome shotgun (WGS) entry which is preliminary data.</text>
</comment>
<evidence type="ECO:0000313" key="1">
    <source>
        <dbReference type="EMBL" id="RHF82038.1"/>
    </source>
</evidence>
<dbReference type="GO" id="GO:0005198">
    <property type="term" value="F:structural molecule activity"/>
    <property type="evidence" value="ECO:0007669"/>
    <property type="project" value="InterPro"/>
</dbReference>
<dbReference type="Pfam" id="PF06152">
    <property type="entry name" value="Phage_min_cap2"/>
    <property type="match status" value="1"/>
</dbReference>
<name>A0A414QMN0_9FIRM</name>
<dbReference type="InterPro" id="IPR009319">
    <property type="entry name" value="Phage_A118_VSP1"/>
</dbReference>